<accession>A0A099LUB0</accession>
<dbReference type="PANTHER" id="PTHR30290">
    <property type="entry name" value="PERIPLASMIC BINDING COMPONENT OF ABC TRANSPORTER"/>
    <property type="match status" value="1"/>
</dbReference>
<dbReference type="PIRSF" id="PIRSF002741">
    <property type="entry name" value="MppA"/>
    <property type="match status" value="1"/>
</dbReference>
<dbReference type="GO" id="GO:0043190">
    <property type="term" value="C:ATP-binding cassette (ABC) transporter complex"/>
    <property type="evidence" value="ECO:0007669"/>
    <property type="project" value="InterPro"/>
</dbReference>
<dbReference type="RefSeq" id="WP_039427407.1">
    <property type="nucleotide sequence ID" value="NZ_CP061844.1"/>
</dbReference>
<dbReference type="GO" id="GO:1904680">
    <property type="term" value="F:peptide transmembrane transporter activity"/>
    <property type="evidence" value="ECO:0007669"/>
    <property type="project" value="TreeGrafter"/>
</dbReference>
<dbReference type="AlphaFoldDB" id="A0A099LUB0"/>
<proteinExistence type="predicted"/>
<name>A0A099LUB0_9VIBR</name>
<dbReference type="GO" id="GO:0030288">
    <property type="term" value="C:outer membrane-bounded periplasmic space"/>
    <property type="evidence" value="ECO:0007669"/>
    <property type="project" value="UniProtKB-ARBA"/>
</dbReference>
<reference evidence="2 3" key="1">
    <citation type="submission" date="2014-04" db="EMBL/GenBank/DDBJ databases">
        <title>Genome sequencing of Vibrio navarrensis strains.</title>
        <authorList>
            <person name="Gladney L.M."/>
            <person name="Katz L.S."/>
            <person name="Marino-Ramirez L."/>
            <person name="Jordan I.K."/>
        </authorList>
    </citation>
    <scope>NUCLEOTIDE SEQUENCE [LARGE SCALE GENOMIC DNA]</scope>
    <source>
        <strain evidence="2 3">ATCC 51183</strain>
    </source>
</reference>
<organism evidence="2 3">
    <name type="scientific">Vibrio navarrensis</name>
    <dbReference type="NCBI Taxonomy" id="29495"/>
    <lineage>
        <taxon>Bacteria</taxon>
        <taxon>Pseudomonadati</taxon>
        <taxon>Pseudomonadota</taxon>
        <taxon>Gammaproteobacteria</taxon>
        <taxon>Vibrionales</taxon>
        <taxon>Vibrionaceae</taxon>
        <taxon>Vibrio</taxon>
    </lineage>
</organism>
<keyword evidence="3" id="KW-1185">Reference proteome</keyword>
<dbReference type="SUPFAM" id="SSF53850">
    <property type="entry name" value="Periplasmic binding protein-like II"/>
    <property type="match status" value="1"/>
</dbReference>
<dbReference type="eggNOG" id="COG0747">
    <property type="taxonomic scope" value="Bacteria"/>
</dbReference>
<sequence>MKKIVALLAVVAITYLAWSISSSSPENNRLTISGPFEFHGMDMSKNGYIFSRLGITQSLTQLESNGEIAPLLAQSWRRNEQGTRWEFLIREGVKFHDGQPLTAEDVSESLQRALKKPGVFAKVPVAQIEANGQQLVIELTSPYFPLLNTLAHFSLGILSADSFDPEGRIVKLNATGPYQLDNLVVPHKLSAKRFESFWGKSAKIAQLDYVAGHRSESRVLELQSGQSDIAYSIDAISKQNLQSAKNVKVQSVNLPRTIMLKLNNQHPLLSETKVRQAISLAVDRTGIAQSILYAPGSEAYQLFSQAQRAWHIEQPTAKRDVAQAKALLEELGWEKNAQGWLERQGQEFALKLTTYADRPELPLIATALQSQLAEIGIRLHVSIDNSSVIPAGHHDNSLQMALVARNFGLTGTPLPLLYQDFSDEKGSDWGHMNWYSQQVQQDLTELISTAAGENQRELSQRVARVLATELPVIPIAYSSQHVAFNQSLQGLHLDPFEIDYRLSELQFHD</sequence>
<dbReference type="InterPro" id="IPR039424">
    <property type="entry name" value="SBP_5"/>
</dbReference>
<dbReference type="STRING" id="29495.EA26_11130"/>
<dbReference type="CDD" id="cd08490">
    <property type="entry name" value="PBP2_NikA_DppA_OppA_like_3"/>
    <property type="match status" value="1"/>
</dbReference>
<evidence type="ECO:0000313" key="2">
    <source>
        <dbReference type="EMBL" id="KGK11828.1"/>
    </source>
</evidence>
<dbReference type="InterPro" id="IPR030678">
    <property type="entry name" value="Peptide/Ni-bd"/>
</dbReference>
<protein>
    <submittedName>
        <fullName evidence="2">ABC transporter substrate-binding protein</fullName>
    </submittedName>
</protein>
<evidence type="ECO:0000259" key="1">
    <source>
        <dbReference type="Pfam" id="PF00496"/>
    </source>
</evidence>
<dbReference type="InterPro" id="IPR000914">
    <property type="entry name" value="SBP_5_dom"/>
</dbReference>
<comment type="caution">
    <text evidence="2">The sequence shown here is derived from an EMBL/GenBank/DDBJ whole genome shotgun (WGS) entry which is preliminary data.</text>
</comment>
<dbReference type="EMBL" id="JMCG01000001">
    <property type="protein sequence ID" value="KGK11828.1"/>
    <property type="molecule type" value="Genomic_DNA"/>
</dbReference>
<evidence type="ECO:0000313" key="3">
    <source>
        <dbReference type="Proteomes" id="UP000029994"/>
    </source>
</evidence>
<dbReference type="Gene3D" id="3.10.105.10">
    <property type="entry name" value="Dipeptide-binding Protein, Domain 3"/>
    <property type="match status" value="1"/>
</dbReference>
<dbReference type="GO" id="GO:0015833">
    <property type="term" value="P:peptide transport"/>
    <property type="evidence" value="ECO:0007669"/>
    <property type="project" value="TreeGrafter"/>
</dbReference>
<dbReference type="GeneID" id="43683721"/>
<gene>
    <name evidence="2" type="ORF">EA26_11130</name>
</gene>
<dbReference type="Pfam" id="PF00496">
    <property type="entry name" value="SBP_bac_5"/>
    <property type="match status" value="1"/>
</dbReference>
<dbReference type="PANTHER" id="PTHR30290:SF83">
    <property type="entry name" value="ABC TRANSPORTER SUBSTRATE-BINDING PROTEIN"/>
    <property type="match status" value="1"/>
</dbReference>
<feature type="domain" description="Solute-binding protein family 5" evidence="1">
    <location>
        <begin position="67"/>
        <end position="425"/>
    </location>
</feature>
<dbReference type="Proteomes" id="UP000029994">
    <property type="component" value="Unassembled WGS sequence"/>
</dbReference>
<dbReference type="Gene3D" id="3.40.190.10">
    <property type="entry name" value="Periplasmic binding protein-like II"/>
    <property type="match status" value="1"/>
</dbReference>